<dbReference type="AlphaFoldDB" id="A0A6A6DWS6"/>
<dbReference type="Gene3D" id="3.30.70.270">
    <property type="match status" value="1"/>
</dbReference>
<proteinExistence type="predicted"/>
<keyword evidence="3" id="KW-1185">Reference proteome</keyword>
<dbReference type="OrthoDB" id="5599418at2759"/>
<dbReference type="PANTHER" id="PTHR24559">
    <property type="entry name" value="TRANSPOSON TY3-I GAG-POL POLYPROTEIN"/>
    <property type="match status" value="1"/>
</dbReference>
<dbReference type="InterPro" id="IPR053134">
    <property type="entry name" value="RNA-dir_DNA_polymerase"/>
</dbReference>
<keyword evidence="1" id="KW-0812">Transmembrane</keyword>
<accession>A0A6A6DWS6</accession>
<dbReference type="InterPro" id="IPR043502">
    <property type="entry name" value="DNA/RNA_pol_sf"/>
</dbReference>
<feature type="non-terminal residue" evidence="2">
    <location>
        <position position="130"/>
    </location>
</feature>
<protein>
    <submittedName>
        <fullName evidence="2">DNA/RNA polymerase</fullName>
    </submittedName>
</protein>
<gene>
    <name evidence="2" type="ORF">K469DRAFT_540863</name>
</gene>
<dbReference type="PANTHER" id="PTHR24559:SF444">
    <property type="entry name" value="REVERSE TRANSCRIPTASE DOMAIN-CONTAINING PROTEIN"/>
    <property type="match status" value="1"/>
</dbReference>
<dbReference type="SUPFAM" id="SSF56672">
    <property type="entry name" value="DNA/RNA polymerases"/>
    <property type="match status" value="1"/>
</dbReference>
<organism evidence="2 3">
    <name type="scientific">Zopfia rhizophila CBS 207.26</name>
    <dbReference type="NCBI Taxonomy" id="1314779"/>
    <lineage>
        <taxon>Eukaryota</taxon>
        <taxon>Fungi</taxon>
        <taxon>Dikarya</taxon>
        <taxon>Ascomycota</taxon>
        <taxon>Pezizomycotina</taxon>
        <taxon>Dothideomycetes</taxon>
        <taxon>Dothideomycetes incertae sedis</taxon>
        <taxon>Zopfiaceae</taxon>
        <taxon>Zopfia</taxon>
    </lineage>
</organism>
<reference evidence="2" key="1">
    <citation type="journal article" date="2020" name="Stud. Mycol.">
        <title>101 Dothideomycetes genomes: a test case for predicting lifestyles and emergence of pathogens.</title>
        <authorList>
            <person name="Haridas S."/>
            <person name="Albert R."/>
            <person name="Binder M."/>
            <person name="Bloem J."/>
            <person name="Labutti K."/>
            <person name="Salamov A."/>
            <person name="Andreopoulos B."/>
            <person name="Baker S."/>
            <person name="Barry K."/>
            <person name="Bills G."/>
            <person name="Bluhm B."/>
            <person name="Cannon C."/>
            <person name="Castanera R."/>
            <person name="Culley D."/>
            <person name="Daum C."/>
            <person name="Ezra D."/>
            <person name="Gonzalez J."/>
            <person name="Henrissat B."/>
            <person name="Kuo A."/>
            <person name="Liang C."/>
            <person name="Lipzen A."/>
            <person name="Lutzoni F."/>
            <person name="Magnuson J."/>
            <person name="Mondo S."/>
            <person name="Nolan M."/>
            <person name="Ohm R."/>
            <person name="Pangilinan J."/>
            <person name="Park H.-J."/>
            <person name="Ramirez L."/>
            <person name="Alfaro M."/>
            <person name="Sun H."/>
            <person name="Tritt A."/>
            <person name="Yoshinaga Y."/>
            <person name="Zwiers L.-H."/>
            <person name="Turgeon B."/>
            <person name="Goodwin S."/>
            <person name="Spatafora J."/>
            <person name="Crous P."/>
            <person name="Grigoriev I."/>
        </authorList>
    </citation>
    <scope>NUCLEOTIDE SEQUENCE</scope>
    <source>
        <strain evidence="2">CBS 207.26</strain>
    </source>
</reference>
<evidence type="ECO:0000313" key="3">
    <source>
        <dbReference type="Proteomes" id="UP000800200"/>
    </source>
</evidence>
<feature type="transmembrane region" description="Helical" evidence="1">
    <location>
        <begin position="61"/>
        <end position="82"/>
    </location>
</feature>
<evidence type="ECO:0000256" key="1">
    <source>
        <dbReference type="SAM" id="Phobius"/>
    </source>
</evidence>
<dbReference type="Proteomes" id="UP000800200">
    <property type="component" value="Unassembled WGS sequence"/>
</dbReference>
<dbReference type="EMBL" id="ML994648">
    <property type="protein sequence ID" value="KAF2182430.1"/>
    <property type="molecule type" value="Genomic_DNA"/>
</dbReference>
<keyword evidence="1" id="KW-0472">Membrane</keyword>
<evidence type="ECO:0000313" key="2">
    <source>
        <dbReference type="EMBL" id="KAF2182430.1"/>
    </source>
</evidence>
<sequence length="130" mass="15711">SQSKIALPILFILKKNRKLRLCINYRYLNKAIIKNCYLILLILELIDKLRGITAFKIKYKLFKYLVILIELTNVLVIFQAIINHVLKEYLDVFIIAYFNNVLIYMNRTLKEYIKYTKKVLKKLKEYKLYI</sequence>
<dbReference type="InterPro" id="IPR043128">
    <property type="entry name" value="Rev_trsase/Diguanyl_cyclase"/>
</dbReference>
<feature type="non-terminal residue" evidence="2">
    <location>
        <position position="1"/>
    </location>
</feature>
<name>A0A6A6DWS6_9PEZI</name>
<keyword evidence="1" id="KW-1133">Transmembrane helix</keyword>
<feature type="transmembrane region" description="Helical" evidence="1">
    <location>
        <begin position="88"/>
        <end position="105"/>
    </location>
</feature>